<dbReference type="GO" id="GO:0003676">
    <property type="term" value="F:nucleic acid binding"/>
    <property type="evidence" value="ECO:0007669"/>
    <property type="project" value="InterPro"/>
</dbReference>
<dbReference type="Gene3D" id="4.10.60.10">
    <property type="entry name" value="Zinc finger, CCHC-type"/>
    <property type="match status" value="1"/>
</dbReference>
<dbReference type="KEGG" id="cqu:CpipJ_CPIJ010032"/>
<reference evidence="4" key="2">
    <citation type="submission" date="2020-05" db="UniProtKB">
        <authorList>
            <consortium name="EnsemblMetazoa"/>
        </authorList>
    </citation>
    <scope>IDENTIFICATION</scope>
    <source>
        <strain evidence="4">JHB</strain>
    </source>
</reference>
<reference evidence="3" key="1">
    <citation type="submission" date="2007-03" db="EMBL/GenBank/DDBJ databases">
        <title>Annotation of Culex pipiens quinquefasciatus.</title>
        <authorList>
            <consortium name="The Broad Institute Genome Sequencing Platform"/>
            <person name="Atkinson P.W."/>
            <person name="Hemingway J."/>
            <person name="Christensen B.M."/>
            <person name="Higgs S."/>
            <person name="Kodira C."/>
            <person name="Hannick L."/>
            <person name="Megy K."/>
            <person name="O'Leary S."/>
            <person name="Pearson M."/>
            <person name="Haas B.J."/>
            <person name="Mauceli E."/>
            <person name="Wortman J.R."/>
            <person name="Lee N.H."/>
            <person name="Guigo R."/>
            <person name="Stanke M."/>
            <person name="Alvarado L."/>
            <person name="Amedeo P."/>
            <person name="Antoine C.H."/>
            <person name="Arensburger P."/>
            <person name="Bidwell S.L."/>
            <person name="Crawford M."/>
            <person name="Camaro F."/>
            <person name="Devon K."/>
            <person name="Engels R."/>
            <person name="Hammond M."/>
            <person name="Howarth C."/>
            <person name="Koehrsen M."/>
            <person name="Lawson D."/>
            <person name="Montgomery P."/>
            <person name="Nene V."/>
            <person name="Nusbaum C."/>
            <person name="Puiu D."/>
            <person name="Romero-Severson J."/>
            <person name="Severson D.W."/>
            <person name="Shumway M."/>
            <person name="Sisk P."/>
            <person name="Stolte C."/>
            <person name="Zeng Q."/>
            <person name="Eisenstadt E."/>
            <person name="Fraser-Liggett C."/>
            <person name="Strausberg R."/>
            <person name="Galagan J."/>
            <person name="Birren B."/>
            <person name="Collins F.H."/>
        </authorList>
    </citation>
    <scope>NUCLEOTIDE SEQUENCE [LARGE SCALE GENOMIC DNA]</scope>
    <source>
        <strain evidence="3">JHB</strain>
    </source>
</reference>
<accession>B0WRQ7</accession>
<dbReference type="GO" id="GO:0008270">
    <property type="term" value="F:zinc ion binding"/>
    <property type="evidence" value="ECO:0007669"/>
    <property type="project" value="UniProtKB-KW"/>
</dbReference>
<evidence type="ECO:0000259" key="2">
    <source>
        <dbReference type="PROSITE" id="PS50158"/>
    </source>
</evidence>
<dbReference type="InParanoid" id="B0WRQ7"/>
<dbReference type="SUPFAM" id="SSF57756">
    <property type="entry name" value="Retrovirus zinc finger-like domains"/>
    <property type="match status" value="1"/>
</dbReference>
<dbReference type="AlphaFoldDB" id="B0WRQ7"/>
<feature type="domain" description="CCHC-type" evidence="2">
    <location>
        <begin position="69"/>
        <end position="84"/>
    </location>
</feature>
<dbReference type="EMBL" id="DS232058">
    <property type="protein sequence ID" value="EDS33461.1"/>
    <property type="molecule type" value="Genomic_DNA"/>
</dbReference>
<organism>
    <name type="scientific">Culex quinquefasciatus</name>
    <name type="common">Southern house mosquito</name>
    <name type="synonym">Culex pungens</name>
    <dbReference type="NCBI Taxonomy" id="7176"/>
    <lineage>
        <taxon>Eukaryota</taxon>
        <taxon>Metazoa</taxon>
        <taxon>Ecdysozoa</taxon>
        <taxon>Arthropoda</taxon>
        <taxon>Hexapoda</taxon>
        <taxon>Insecta</taxon>
        <taxon>Pterygota</taxon>
        <taxon>Neoptera</taxon>
        <taxon>Endopterygota</taxon>
        <taxon>Diptera</taxon>
        <taxon>Nematocera</taxon>
        <taxon>Culicoidea</taxon>
        <taxon>Culicidae</taxon>
        <taxon>Culicinae</taxon>
        <taxon>Culicini</taxon>
        <taxon>Culex</taxon>
        <taxon>Culex</taxon>
    </lineage>
</organism>
<evidence type="ECO:0000256" key="1">
    <source>
        <dbReference type="PROSITE-ProRule" id="PRU00047"/>
    </source>
</evidence>
<dbReference type="SMART" id="SM00343">
    <property type="entry name" value="ZnF_C2HC"/>
    <property type="match status" value="1"/>
</dbReference>
<evidence type="ECO:0000313" key="5">
    <source>
        <dbReference type="Proteomes" id="UP000002320"/>
    </source>
</evidence>
<dbReference type="PROSITE" id="PS50158">
    <property type="entry name" value="ZF_CCHC"/>
    <property type="match status" value="1"/>
</dbReference>
<keyword evidence="1" id="KW-0479">Metal-binding</keyword>
<dbReference type="VEuPathDB" id="VectorBase:CPIJ010032"/>
<protein>
    <submittedName>
        <fullName evidence="3">Predicted protein</fullName>
    </submittedName>
</protein>
<dbReference type="HOGENOM" id="CLU_2212487_0_0_1"/>
<evidence type="ECO:0000313" key="3">
    <source>
        <dbReference type="EMBL" id="EDS33461.1"/>
    </source>
</evidence>
<proteinExistence type="predicted"/>
<dbReference type="STRING" id="7176.B0WRQ7"/>
<dbReference type="OMA" id="IMAIEHS"/>
<evidence type="ECO:0000313" key="4">
    <source>
        <dbReference type="EnsemblMetazoa" id="CPIJ010032-PA"/>
    </source>
</evidence>
<dbReference type="InterPro" id="IPR036875">
    <property type="entry name" value="Znf_CCHC_sf"/>
</dbReference>
<dbReference type="Proteomes" id="UP000002320">
    <property type="component" value="Unassembled WGS sequence"/>
</dbReference>
<name>B0WRQ7_CULQU</name>
<dbReference type="InterPro" id="IPR001878">
    <property type="entry name" value="Znf_CCHC"/>
</dbReference>
<dbReference type="Pfam" id="PF00098">
    <property type="entry name" value="zf-CCHC"/>
    <property type="match status" value="1"/>
</dbReference>
<sequence>MGLPEHYEPMIMGLEASGKAMSADAVKSKILQDVKVERGPKSSSVDGALYSSARFNSSKAAGSKKPKTCYNCKKVGHLAANCPEKVTTKGKVKSPVAKIILILYLIE</sequence>
<gene>
    <name evidence="4" type="primary">6042253</name>
    <name evidence="3" type="ORF">CpipJ_CPIJ010032</name>
</gene>
<keyword evidence="1" id="KW-0863">Zinc-finger</keyword>
<keyword evidence="1" id="KW-0862">Zinc</keyword>
<dbReference type="EnsemblMetazoa" id="CPIJ010032-RA">
    <property type="protein sequence ID" value="CPIJ010032-PA"/>
    <property type="gene ID" value="CPIJ010032"/>
</dbReference>
<keyword evidence="5" id="KW-1185">Reference proteome</keyword>